<dbReference type="InterPro" id="IPR002514">
    <property type="entry name" value="Transposase_8"/>
</dbReference>
<reference evidence="1 2" key="1">
    <citation type="submission" date="2017-07" db="EMBL/GenBank/DDBJ databases">
        <title>Paenibacillus herberti R33 genome sequencing and assembly.</title>
        <authorList>
            <person name="Su W."/>
        </authorList>
    </citation>
    <scope>NUCLEOTIDE SEQUENCE [LARGE SCALE GENOMIC DNA]</scope>
    <source>
        <strain evidence="1 2">R33</strain>
    </source>
</reference>
<dbReference type="GO" id="GO:0006313">
    <property type="term" value="P:DNA transposition"/>
    <property type="evidence" value="ECO:0007669"/>
    <property type="project" value="InterPro"/>
</dbReference>
<dbReference type="InterPro" id="IPR010921">
    <property type="entry name" value="Trp_repressor/repl_initiator"/>
</dbReference>
<dbReference type="Proteomes" id="UP000215145">
    <property type="component" value="Unassembled WGS sequence"/>
</dbReference>
<dbReference type="SUPFAM" id="SSF48295">
    <property type="entry name" value="TrpR-like"/>
    <property type="match status" value="1"/>
</dbReference>
<dbReference type="InterPro" id="IPR036388">
    <property type="entry name" value="WH-like_DNA-bd_sf"/>
</dbReference>
<dbReference type="Pfam" id="PF01527">
    <property type="entry name" value="HTH_Tnp_1"/>
    <property type="match status" value="1"/>
</dbReference>
<dbReference type="PANTHER" id="PTHR33795">
    <property type="entry name" value="INSERTION ELEMENT IS150 PROTEIN INSJ"/>
    <property type="match status" value="1"/>
</dbReference>
<dbReference type="InterPro" id="IPR052057">
    <property type="entry name" value="IS150/IS1296_orfA-like"/>
</dbReference>
<organism evidence="1 2">
    <name type="scientific">Paenibacillus herberti</name>
    <dbReference type="NCBI Taxonomy" id="1619309"/>
    <lineage>
        <taxon>Bacteria</taxon>
        <taxon>Bacillati</taxon>
        <taxon>Bacillota</taxon>
        <taxon>Bacilli</taxon>
        <taxon>Bacillales</taxon>
        <taxon>Paenibacillaceae</taxon>
        <taxon>Paenibacillus</taxon>
    </lineage>
</organism>
<evidence type="ECO:0000313" key="2">
    <source>
        <dbReference type="Proteomes" id="UP000215145"/>
    </source>
</evidence>
<dbReference type="OrthoDB" id="2455329at2"/>
<dbReference type="PANTHER" id="PTHR33795:SF1">
    <property type="entry name" value="INSERTION ELEMENT IS150 PROTEIN INSJ"/>
    <property type="match status" value="1"/>
</dbReference>
<dbReference type="AlphaFoldDB" id="A0A229P2H5"/>
<comment type="caution">
    <text evidence="1">The sequence shown here is derived from an EMBL/GenBank/DDBJ whole genome shotgun (WGS) entry which is preliminary data.</text>
</comment>
<keyword evidence="2" id="KW-1185">Reference proteome</keyword>
<dbReference type="EMBL" id="NMUQ01000001">
    <property type="protein sequence ID" value="OXM16463.1"/>
    <property type="molecule type" value="Genomic_DNA"/>
</dbReference>
<protein>
    <recommendedName>
        <fullName evidence="3">Transposase</fullName>
    </recommendedName>
</protein>
<dbReference type="Gene3D" id="1.10.10.10">
    <property type="entry name" value="Winged helix-like DNA-binding domain superfamily/Winged helix DNA-binding domain"/>
    <property type="match status" value="2"/>
</dbReference>
<accession>A0A229P2H5</accession>
<sequence>MKERYGPCPIECLSPLTFNEPHPKSWTHAILVQAKGCGFSIMSRYNMEIRQKVVHEVLKHGLSENEADRKYGMNHATVNQWVAAYINNGEYGIVDKATKRTFTGEQKLFILDDMQNYQLSYKGATKKHGVADSAIRRWQRQFLKEGVDALYIERRGSNRGSNPSIQAMASNVDSTVDMEQENRRLRMEVDYLKKLHALVQEKRKCRIVISSRSIQTKGGSININITAILLKSTELFKACLEKGIALIIIIIIVERRKN</sequence>
<evidence type="ECO:0000313" key="1">
    <source>
        <dbReference type="EMBL" id="OXM16463.1"/>
    </source>
</evidence>
<dbReference type="GO" id="GO:0004803">
    <property type="term" value="F:transposase activity"/>
    <property type="evidence" value="ECO:0007669"/>
    <property type="project" value="InterPro"/>
</dbReference>
<dbReference type="GO" id="GO:0043565">
    <property type="term" value="F:sequence-specific DNA binding"/>
    <property type="evidence" value="ECO:0007669"/>
    <property type="project" value="InterPro"/>
</dbReference>
<proteinExistence type="predicted"/>
<evidence type="ECO:0008006" key="3">
    <source>
        <dbReference type="Google" id="ProtNLM"/>
    </source>
</evidence>
<gene>
    <name evidence="1" type="ORF">CGZ75_07260</name>
</gene>
<dbReference type="SUPFAM" id="SSF46689">
    <property type="entry name" value="Homeodomain-like"/>
    <property type="match status" value="1"/>
</dbReference>
<name>A0A229P2H5_9BACL</name>
<dbReference type="InterPro" id="IPR009057">
    <property type="entry name" value="Homeodomain-like_sf"/>
</dbReference>